<evidence type="ECO:0000256" key="1">
    <source>
        <dbReference type="SAM" id="MobiDB-lite"/>
    </source>
</evidence>
<feature type="region of interest" description="Disordered" evidence="1">
    <location>
        <begin position="53"/>
        <end position="85"/>
    </location>
</feature>
<gene>
    <name evidence="2" type="ORF">EVAR_57698_1</name>
</gene>
<evidence type="ECO:0000313" key="2">
    <source>
        <dbReference type="EMBL" id="GBP71314.1"/>
    </source>
</evidence>
<keyword evidence="3" id="KW-1185">Reference proteome</keyword>
<dbReference type="OrthoDB" id="7487383at2759"/>
<evidence type="ECO:0000313" key="3">
    <source>
        <dbReference type="Proteomes" id="UP000299102"/>
    </source>
</evidence>
<dbReference type="AlphaFoldDB" id="A0A4C1Y8S1"/>
<organism evidence="2 3">
    <name type="scientific">Eumeta variegata</name>
    <name type="common">Bagworm moth</name>
    <name type="synonym">Eumeta japonica</name>
    <dbReference type="NCBI Taxonomy" id="151549"/>
    <lineage>
        <taxon>Eukaryota</taxon>
        <taxon>Metazoa</taxon>
        <taxon>Ecdysozoa</taxon>
        <taxon>Arthropoda</taxon>
        <taxon>Hexapoda</taxon>
        <taxon>Insecta</taxon>
        <taxon>Pterygota</taxon>
        <taxon>Neoptera</taxon>
        <taxon>Endopterygota</taxon>
        <taxon>Lepidoptera</taxon>
        <taxon>Glossata</taxon>
        <taxon>Ditrysia</taxon>
        <taxon>Tineoidea</taxon>
        <taxon>Psychidae</taxon>
        <taxon>Oiketicinae</taxon>
        <taxon>Eumeta</taxon>
    </lineage>
</organism>
<proteinExistence type="predicted"/>
<name>A0A4C1Y8S1_EUMVA</name>
<accession>A0A4C1Y8S1</accession>
<dbReference type="EMBL" id="BGZK01001104">
    <property type="protein sequence ID" value="GBP71314.1"/>
    <property type="molecule type" value="Genomic_DNA"/>
</dbReference>
<reference evidence="2 3" key="1">
    <citation type="journal article" date="2019" name="Commun. Biol.">
        <title>The bagworm genome reveals a unique fibroin gene that provides high tensile strength.</title>
        <authorList>
            <person name="Kono N."/>
            <person name="Nakamura H."/>
            <person name="Ohtoshi R."/>
            <person name="Tomita M."/>
            <person name="Numata K."/>
            <person name="Arakawa K."/>
        </authorList>
    </citation>
    <scope>NUCLEOTIDE SEQUENCE [LARGE SCALE GENOMIC DNA]</scope>
</reference>
<protein>
    <submittedName>
        <fullName evidence="2">Uncharacterized protein</fullName>
    </submittedName>
</protein>
<comment type="caution">
    <text evidence="2">The sequence shown here is derived from an EMBL/GenBank/DDBJ whole genome shotgun (WGS) entry which is preliminary data.</text>
</comment>
<sequence>MLKIGPPEGGRPIPTLKITDWKSVDRALENRHSTPQQTVVEKCEWVVSASSKVSARHSRIDKSEKRSLRRSSAYPTPEYRSRTRALQREVKARVQEF</sequence>
<dbReference type="Proteomes" id="UP000299102">
    <property type="component" value="Unassembled WGS sequence"/>
</dbReference>